<gene>
    <name evidence="2" type="ORF">AFUS01_LOCUS26299</name>
</gene>
<feature type="compositionally biased region" description="Polar residues" evidence="1">
    <location>
        <begin position="1"/>
        <end position="14"/>
    </location>
</feature>
<evidence type="ECO:0000313" key="2">
    <source>
        <dbReference type="EMBL" id="CAG7815632.1"/>
    </source>
</evidence>
<proteinExistence type="predicted"/>
<reference evidence="2" key="1">
    <citation type="submission" date="2021-06" db="EMBL/GenBank/DDBJ databases">
        <authorList>
            <person name="Hodson N. C."/>
            <person name="Mongue J. A."/>
            <person name="Jaron S. K."/>
        </authorList>
    </citation>
    <scope>NUCLEOTIDE SEQUENCE</scope>
</reference>
<feature type="compositionally biased region" description="Low complexity" evidence="1">
    <location>
        <begin position="15"/>
        <end position="32"/>
    </location>
</feature>
<protein>
    <submittedName>
        <fullName evidence="2">Uncharacterized protein</fullName>
    </submittedName>
</protein>
<evidence type="ECO:0000256" key="1">
    <source>
        <dbReference type="SAM" id="MobiDB-lite"/>
    </source>
</evidence>
<accession>A0A8J2KFN6</accession>
<comment type="caution">
    <text evidence="2">The sequence shown here is derived from an EMBL/GenBank/DDBJ whole genome shotgun (WGS) entry which is preliminary data.</text>
</comment>
<evidence type="ECO:0000313" key="3">
    <source>
        <dbReference type="Proteomes" id="UP000708208"/>
    </source>
</evidence>
<name>A0A8J2KFN6_9HEXA</name>
<dbReference type="AlphaFoldDB" id="A0A8J2KFN6"/>
<sequence>MSKGLNETNKSKGTAGNANQEEGNNNEGSDGT</sequence>
<dbReference type="Proteomes" id="UP000708208">
    <property type="component" value="Unassembled WGS sequence"/>
</dbReference>
<feature type="region of interest" description="Disordered" evidence="1">
    <location>
        <begin position="1"/>
        <end position="32"/>
    </location>
</feature>
<organism evidence="2 3">
    <name type="scientific">Allacma fusca</name>
    <dbReference type="NCBI Taxonomy" id="39272"/>
    <lineage>
        <taxon>Eukaryota</taxon>
        <taxon>Metazoa</taxon>
        <taxon>Ecdysozoa</taxon>
        <taxon>Arthropoda</taxon>
        <taxon>Hexapoda</taxon>
        <taxon>Collembola</taxon>
        <taxon>Symphypleona</taxon>
        <taxon>Sminthuridae</taxon>
        <taxon>Allacma</taxon>
    </lineage>
</organism>
<feature type="non-terminal residue" evidence="2">
    <location>
        <position position="32"/>
    </location>
</feature>
<dbReference type="EMBL" id="CAJVCH010349230">
    <property type="protein sequence ID" value="CAG7815632.1"/>
    <property type="molecule type" value="Genomic_DNA"/>
</dbReference>
<keyword evidence="3" id="KW-1185">Reference proteome</keyword>